<dbReference type="Ensembl" id="ENSCMIT00000039959.1">
    <property type="protein sequence ID" value="ENSCMIP00000039389.1"/>
    <property type="gene ID" value="ENSCMIG00000016509.1"/>
</dbReference>
<sequence>MDWRFWRSPLGIISLCLATAGPGSRGAKRDVCPSECECSEWTALKVTCKEIDRIPALSSSTETLRFMETHLKTIPTGAFANLPNISRIYISIDATLQRVDALAFFSLNKVTHM</sequence>
<reference evidence="3" key="1">
    <citation type="journal article" date="2006" name="Science">
        <title>Ancient noncoding elements conserved in the human genome.</title>
        <authorList>
            <person name="Venkatesh B."/>
            <person name="Kirkness E.F."/>
            <person name="Loh Y.H."/>
            <person name="Halpern A.L."/>
            <person name="Lee A.P."/>
            <person name="Johnson J."/>
            <person name="Dandona N."/>
            <person name="Viswanathan L.D."/>
            <person name="Tay A."/>
            <person name="Venter J.C."/>
            <person name="Strausberg R.L."/>
            <person name="Brenner S."/>
        </authorList>
    </citation>
    <scope>NUCLEOTIDE SEQUENCE [LARGE SCALE GENOMIC DNA]</scope>
</reference>
<keyword evidence="3" id="KW-1185">Reference proteome</keyword>
<dbReference type="Gene3D" id="3.80.10.10">
    <property type="entry name" value="Ribonuclease Inhibitor"/>
    <property type="match status" value="1"/>
</dbReference>
<dbReference type="AlphaFoldDB" id="A0A4W3J826"/>
<feature type="signal peptide" evidence="1">
    <location>
        <begin position="1"/>
        <end position="18"/>
    </location>
</feature>
<reference evidence="2" key="4">
    <citation type="submission" date="2025-08" db="UniProtKB">
        <authorList>
            <consortium name="Ensembl"/>
        </authorList>
    </citation>
    <scope>IDENTIFICATION</scope>
</reference>
<dbReference type="InterPro" id="IPR032675">
    <property type="entry name" value="LRR_dom_sf"/>
</dbReference>
<dbReference type="InterPro" id="IPR002274">
    <property type="entry name" value="TSH_rcpt"/>
</dbReference>
<dbReference type="GO" id="GO:0016020">
    <property type="term" value="C:membrane"/>
    <property type="evidence" value="ECO:0007669"/>
    <property type="project" value="InterPro"/>
</dbReference>
<reference evidence="3" key="3">
    <citation type="journal article" date="2014" name="Nature">
        <title>Elephant shark genome provides unique insights into gnathostome evolution.</title>
        <authorList>
            <consortium name="International Elephant Shark Genome Sequencing Consortium"/>
            <person name="Venkatesh B."/>
            <person name="Lee A.P."/>
            <person name="Ravi V."/>
            <person name="Maurya A.K."/>
            <person name="Lian M.M."/>
            <person name="Swann J.B."/>
            <person name="Ohta Y."/>
            <person name="Flajnik M.F."/>
            <person name="Sutoh Y."/>
            <person name="Kasahara M."/>
            <person name="Hoon S."/>
            <person name="Gangu V."/>
            <person name="Roy S.W."/>
            <person name="Irimia M."/>
            <person name="Korzh V."/>
            <person name="Kondrychyn I."/>
            <person name="Lim Z.W."/>
            <person name="Tay B.H."/>
            <person name="Tohari S."/>
            <person name="Kong K.W."/>
            <person name="Ho S."/>
            <person name="Lorente-Galdos B."/>
            <person name="Quilez J."/>
            <person name="Marques-Bonet T."/>
            <person name="Raney B.J."/>
            <person name="Ingham P.W."/>
            <person name="Tay A."/>
            <person name="Hillier L.W."/>
            <person name="Minx P."/>
            <person name="Boehm T."/>
            <person name="Wilson R.K."/>
            <person name="Brenner S."/>
            <person name="Warren W.C."/>
        </authorList>
    </citation>
    <scope>NUCLEOTIDE SEQUENCE [LARGE SCALE GENOMIC DNA]</scope>
</reference>
<evidence type="ECO:0000313" key="2">
    <source>
        <dbReference type="Ensembl" id="ENSCMIP00000039389.1"/>
    </source>
</evidence>
<accession>A0A4W3J826</accession>
<evidence type="ECO:0000313" key="3">
    <source>
        <dbReference type="Proteomes" id="UP000314986"/>
    </source>
</evidence>
<dbReference type="Proteomes" id="UP000314986">
    <property type="component" value="Unassembled WGS sequence"/>
</dbReference>
<proteinExistence type="predicted"/>
<name>A0A4W3J826_CALMI</name>
<protein>
    <submittedName>
        <fullName evidence="2">Thyroid stimulating hormone receptor</fullName>
    </submittedName>
</protein>
<reference evidence="3" key="2">
    <citation type="journal article" date="2007" name="PLoS Biol.">
        <title>Survey sequencing and comparative analysis of the elephant shark (Callorhinchus milii) genome.</title>
        <authorList>
            <person name="Venkatesh B."/>
            <person name="Kirkness E.F."/>
            <person name="Loh Y.H."/>
            <person name="Halpern A.L."/>
            <person name="Lee A.P."/>
            <person name="Johnson J."/>
            <person name="Dandona N."/>
            <person name="Viswanathan L.D."/>
            <person name="Tay A."/>
            <person name="Venter J.C."/>
            <person name="Strausberg R.L."/>
            <person name="Brenner S."/>
        </authorList>
    </citation>
    <scope>NUCLEOTIDE SEQUENCE [LARGE SCALE GENOMIC DNA]</scope>
</reference>
<keyword evidence="1" id="KW-0732">Signal</keyword>
<reference evidence="2" key="5">
    <citation type="submission" date="2025-09" db="UniProtKB">
        <authorList>
            <consortium name="Ensembl"/>
        </authorList>
    </citation>
    <scope>IDENTIFICATION</scope>
</reference>
<evidence type="ECO:0000256" key="1">
    <source>
        <dbReference type="SAM" id="SignalP"/>
    </source>
</evidence>
<dbReference type="SUPFAM" id="SSF52058">
    <property type="entry name" value="L domain-like"/>
    <property type="match status" value="1"/>
</dbReference>
<organism evidence="2 3">
    <name type="scientific">Callorhinchus milii</name>
    <name type="common">Ghost shark</name>
    <dbReference type="NCBI Taxonomy" id="7868"/>
    <lineage>
        <taxon>Eukaryota</taxon>
        <taxon>Metazoa</taxon>
        <taxon>Chordata</taxon>
        <taxon>Craniata</taxon>
        <taxon>Vertebrata</taxon>
        <taxon>Chondrichthyes</taxon>
        <taxon>Holocephali</taxon>
        <taxon>Chimaeriformes</taxon>
        <taxon>Callorhinchidae</taxon>
        <taxon>Callorhinchus</taxon>
    </lineage>
</organism>
<dbReference type="GeneTree" id="ENSGT00940000156510"/>
<feature type="chain" id="PRO_5021493126" evidence="1">
    <location>
        <begin position="19"/>
        <end position="113"/>
    </location>
</feature>
<dbReference type="PRINTS" id="PR01145">
    <property type="entry name" value="TSHRECEPTOR"/>
</dbReference>
<dbReference type="GO" id="GO:0004996">
    <property type="term" value="F:thyroid-stimulating hormone receptor activity"/>
    <property type="evidence" value="ECO:0007669"/>
    <property type="project" value="InterPro"/>
</dbReference>